<reference evidence="1" key="1">
    <citation type="submission" date="2020-05" db="EMBL/GenBank/DDBJ databases">
        <authorList>
            <person name="Chiriac C."/>
            <person name="Salcher M."/>
            <person name="Ghai R."/>
            <person name="Kavagutti S V."/>
        </authorList>
    </citation>
    <scope>NUCLEOTIDE SEQUENCE</scope>
</reference>
<organism evidence="1">
    <name type="scientific">freshwater metagenome</name>
    <dbReference type="NCBI Taxonomy" id="449393"/>
    <lineage>
        <taxon>unclassified sequences</taxon>
        <taxon>metagenomes</taxon>
        <taxon>ecological metagenomes</taxon>
    </lineage>
</organism>
<gene>
    <name evidence="1" type="ORF">UFOPK3376_01567</name>
</gene>
<sequence length="88" mass="9590">MSSDEQDIAEASDDEMIGLEAGGSDEVLVDFPPERPVGLPFADADVTDESLEDRLAQEEPEVWESKEAGEVWADRHDALIESLEDDAG</sequence>
<evidence type="ECO:0000313" key="1">
    <source>
        <dbReference type="EMBL" id="CAB4881398.1"/>
    </source>
</evidence>
<accession>A0A6J7EIA5</accession>
<dbReference type="EMBL" id="CAFBLP010000036">
    <property type="protein sequence ID" value="CAB4881398.1"/>
    <property type="molecule type" value="Genomic_DNA"/>
</dbReference>
<name>A0A6J7EIA5_9ZZZZ</name>
<protein>
    <submittedName>
        <fullName evidence="1">Unannotated protein</fullName>
    </submittedName>
</protein>
<proteinExistence type="predicted"/>
<dbReference type="AlphaFoldDB" id="A0A6J7EIA5"/>